<dbReference type="InterPro" id="IPR038883">
    <property type="entry name" value="AN11006-like"/>
</dbReference>
<comment type="caution">
    <text evidence="2">The sequence shown here is derived from an EMBL/GenBank/DDBJ whole genome shotgun (WGS) entry which is preliminary data.</text>
</comment>
<dbReference type="EMBL" id="MUNK01000122">
    <property type="protein sequence ID" value="OTA31098.1"/>
    <property type="molecule type" value="Genomic_DNA"/>
</dbReference>
<protein>
    <submittedName>
        <fullName evidence="2">Uncharacterized protein</fullName>
    </submittedName>
</protein>
<gene>
    <name evidence="2" type="ORF">BTJ68_09955</name>
</gene>
<dbReference type="VEuPathDB" id="FungiDB:BTJ68_09955"/>
<dbReference type="OrthoDB" id="2951834at2759"/>
<evidence type="ECO:0000313" key="3">
    <source>
        <dbReference type="Proteomes" id="UP000194280"/>
    </source>
</evidence>
<accession>A0A1Z5T562</accession>
<name>A0A1Z5T562_HORWE</name>
<dbReference type="PANTHER" id="PTHR42085:SF2">
    <property type="entry name" value="F-BOX DOMAIN-CONTAINING PROTEIN"/>
    <property type="match status" value="1"/>
</dbReference>
<organism evidence="2 3">
    <name type="scientific">Hortaea werneckii EXF-2000</name>
    <dbReference type="NCBI Taxonomy" id="1157616"/>
    <lineage>
        <taxon>Eukaryota</taxon>
        <taxon>Fungi</taxon>
        <taxon>Dikarya</taxon>
        <taxon>Ascomycota</taxon>
        <taxon>Pezizomycotina</taxon>
        <taxon>Dothideomycetes</taxon>
        <taxon>Dothideomycetidae</taxon>
        <taxon>Mycosphaerellales</taxon>
        <taxon>Teratosphaeriaceae</taxon>
        <taxon>Hortaea</taxon>
    </lineage>
</organism>
<feature type="compositionally biased region" description="Basic and acidic residues" evidence="1">
    <location>
        <begin position="9"/>
        <end position="20"/>
    </location>
</feature>
<sequence length="233" mass="27069">MAPVRKTRKEPTRRSERMELSKAIEASKKSLKIKIKAPVTPIRKPFRRPKQHKTCRFLQLPGELRNQIYRYALVSDKAIEITPTGPGEPPLLSTCVTIRRETKGIYYPENDFRLLLMDYNGAAFSDFYWQSRLWQFRRHSTAKNITFQLGGRPNWANLVEWIKDGYYGCGPPLRPDLDEPKCRDDHVVGAAFRIAEELEFKVCWVTIEKALEAYHWGLKGTCSRWARDGESGH</sequence>
<evidence type="ECO:0000256" key="1">
    <source>
        <dbReference type="SAM" id="MobiDB-lite"/>
    </source>
</evidence>
<evidence type="ECO:0000313" key="2">
    <source>
        <dbReference type="EMBL" id="OTA31098.1"/>
    </source>
</evidence>
<proteinExistence type="predicted"/>
<dbReference type="Proteomes" id="UP000194280">
    <property type="component" value="Unassembled WGS sequence"/>
</dbReference>
<dbReference type="AlphaFoldDB" id="A0A1Z5T562"/>
<keyword evidence="3" id="KW-1185">Reference proteome</keyword>
<reference evidence="2 3" key="1">
    <citation type="submission" date="2017-01" db="EMBL/GenBank/DDBJ databases">
        <title>The recent genome duplication of the halophilic yeast Hortaea werneckii: insights from long-read sequencing.</title>
        <authorList>
            <person name="Sinha S."/>
            <person name="Flibotte S."/>
            <person name="Neira M."/>
            <person name="Lenassi M."/>
            <person name="Gostincar C."/>
            <person name="Stajich J.E."/>
            <person name="Nislow C.E."/>
        </authorList>
    </citation>
    <scope>NUCLEOTIDE SEQUENCE [LARGE SCALE GENOMIC DNA]</scope>
    <source>
        <strain evidence="2 3">EXF-2000</strain>
    </source>
</reference>
<dbReference type="InParanoid" id="A0A1Z5T562"/>
<feature type="region of interest" description="Disordered" evidence="1">
    <location>
        <begin position="1"/>
        <end position="20"/>
    </location>
</feature>
<dbReference type="PANTHER" id="PTHR42085">
    <property type="entry name" value="F-BOX DOMAIN-CONTAINING PROTEIN"/>
    <property type="match status" value="1"/>
</dbReference>